<organism evidence="1">
    <name type="scientific">Agrobacterium rosae</name>
    <dbReference type="NCBI Taxonomy" id="1972867"/>
    <lineage>
        <taxon>Bacteria</taxon>
        <taxon>Pseudomonadati</taxon>
        <taxon>Pseudomonadota</taxon>
        <taxon>Alphaproteobacteria</taxon>
        <taxon>Hyphomicrobiales</taxon>
        <taxon>Rhizobiaceae</taxon>
        <taxon>Rhizobium/Agrobacterium group</taxon>
        <taxon>Agrobacterium</taxon>
    </lineage>
</organism>
<evidence type="ECO:0000313" key="1">
    <source>
        <dbReference type="EMBL" id="MDX8301461.1"/>
    </source>
</evidence>
<dbReference type="RefSeq" id="WP_320202442.1">
    <property type="nucleotide sequence ID" value="NZ_CP192781.1"/>
</dbReference>
<comment type="caution">
    <text evidence="1">The sequence shown here is derived from an EMBL/GenBank/DDBJ whole genome shotgun (WGS) entry which is preliminary data.</text>
</comment>
<dbReference type="AlphaFoldDB" id="A0AAW9F8E1"/>
<reference evidence="1" key="1">
    <citation type="journal article" date="2023" name="Phytobiomes J">
        <title>Deciphering the key players within the bacterial microbiota associated with aerial crown gall tumors on rhododendron: Insights into the gallobiome.</title>
        <authorList>
            <person name="Kuzmanovic N."/>
            <person name="Nesme J."/>
            <person name="Wolf J."/>
            <person name="Neumann-Schaal M."/>
            <person name="Petersen J."/>
            <person name="Fernandez-Gnecco G."/>
            <person name="Sproeer C."/>
            <person name="Bunk B."/>
            <person name="Overmann J."/>
            <person name="Sorensen S.J."/>
            <person name="Idczak E."/>
            <person name="Smalla K."/>
        </authorList>
    </citation>
    <scope>NUCLEOTIDE SEQUENCE</scope>
    <source>
        <strain evidence="1">Rho-11.1</strain>
    </source>
</reference>
<accession>A0AAW9F8E1</accession>
<proteinExistence type="predicted"/>
<name>A0AAW9F8E1_9HYPH</name>
<sequence length="82" mass="8965">MIITMKSLSPAQQRLLNDMVGTTLRRTPQGWFAKSPKPHANSTRQKLMEIGMLQNTSNGCDLELTSDAYDLATGVRETVGAA</sequence>
<dbReference type="EMBL" id="JAVRAF010000001">
    <property type="protein sequence ID" value="MDX8301461.1"/>
    <property type="molecule type" value="Genomic_DNA"/>
</dbReference>
<gene>
    <name evidence="1" type="ORF">RMR22_04340</name>
</gene>
<protein>
    <submittedName>
        <fullName evidence="1">Uncharacterized protein</fullName>
    </submittedName>
</protein>